<comment type="catalytic activity">
    <reaction evidence="4">
        <text>UTP + H2O = UMP + diphosphate + H(+)</text>
        <dbReference type="Rhea" id="RHEA:29395"/>
        <dbReference type="ChEBI" id="CHEBI:15377"/>
        <dbReference type="ChEBI" id="CHEBI:15378"/>
        <dbReference type="ChEBI" id="CHEBI:33019"/>
        <dbReference type="ChEBI" id="CHEBI:46398"/>
        <dbReference type="ChEBI" id="CHEBI:57865"/>
        <dbReference type="EC" id="3.6.1.9"/>
    </reaction>
</comment>
<dbReference type="EMBL" id="VNHY01000001">
    <property type="protein sequence ID" value="TYP94983.1"/>
    <property type="molecule type" value="Genomic_DNA"/>
</dbReference>
<dbReference type="PANTHER" id="PTHR43213">
    <property type="entry name" value="BIFUNCTIONAL DTTP/UTP PYROPHOSPHATASE/METHYLTRANSFERASE PROTEIN-RELATED"/>
    <property type="match status" value="1"/>
</dbReference>
<comment type="subcellular location">
    <subcellularLocation>
        <location evidence="4">Cytoplasm</location>
    </subcellularLocation>
</comment>
<dbReference type="NCBIfam" id="TIGR00172">
    <property type="entry name" value="maf"/>
    <property type="match status" value="1"/>
</dbReference>
<comment type="cofactor">
    <cofactor evidence="1 4">
        <name>a divalent metal cation</name>
        <dbReference type="ChEBI" id="CHEBI:60240"/>
    </cofactor>
</comment>
<keyword evidence="2 4" id="KW-0378">Hydrolase</keyword>
<dbReference type="CDD" id="cd00555">
    <property type="entry name" value="Maf"/>
    <property type="match status" value="1"/>
</dbReference>
<dbReference type="GO" id="GO:0009117">
    <property type="term" value="P:nucleotide metabolic process"/>
    <property type="evidence" value="ECO:0007669"/>
    <property type="project" value="UniProtKB-KW"/>
</dbReference>
<organism evidence="5 6">
    <name type="scientific">Fodinibius salinus</name>
    <dbReference type="NCBI Taxonomy" id="860790"/>
    <lineage>
        <taxon>Bacteria</taxon>
        <taxon>Pseudomonadati</taxon>
        <taxon>Balneolota</taxon>
        <taxon>Balneolia</taxon>
        <taxon>Balneolales</taxon>
        <taxon>Balneolaceae</taxon>
        <taxon>Fodinibius</taxon>
    </lineage>
</organism>
<dbReference type="Proteomes" id="UP000324595">
    <property type="component" value="Unassembled WGS sequence"/>
</dbReference>
<proteinExistence type="inferred from homology"/>
<dbReference type="RefSeq" id="WP_148897668.1">
    <property type="nucleotide sequence ID" value="NZ_VNHY01000001.1"/>
</dbReference>
<sequence>MQYIILASGSPRRKQLLEHINLEFQVHPSSVGEAYSSGLSGRDVVRLLSMRKAKDVAPSFKESLIIGADTVVVFEDAILEKPEDADEATAMLNRLSNNTHQVITGVALCQTGTNNNITNTTTFAEITDVTFGNIDSAYLDSYVSSGAPLDKAGGYGIQDDFGALFVKKISGSYYNVVGFPLHSFYTEMKSFAPGVLPNLEVDS</sequence>
<name>A0A5D3YPL8_9BACT</name>
<dbReference type="GO" id="GO:0036221">
    <property type="term" value="F:UTP diphosphatase activity"/>
    <property type="evidence" value="ECO:0007669"/>
    <property type="project" value="RHEA"/>
</dbReference>
<reference evidence="5 6" key="1">
    <citation type="submission" date="2019-07" db="EMBL/GenBank/DDBJ databases">
        <title>Genomic Encyclopedia of Archaeal and Bacterial Type Strains, Phase II (KMG-II): from individual species to whole genera.</title>
        <authorList>
            <person name="Goeker M."/>
        </authorList>
    </citation>
    <scope>NUCLEOTIDE SEQUENCE [LARGE SCALE GENOMIC DNA]</scope>
    <source>
        <strain evidence="5 6">DSM 21935</strain>
    </source>
</reference>
<dbReference type="HAMAP" id="MF_00528">
    <property type="entry name" value="Maf"/>
    <property type="match status" value="1"/>
</dbReference>
<dbReference type="Pfam" id="PF02545">
    <property type="entry name" value="Maf"/>
    <property type="match status" value="1"/>
</dbReference>
<comment type="caution">
    <text evidence="5">The sequence shown here is derived from an EMBL/GenBank/DDBJ whole genome shotgun (WGS) entry which is preliminary data.</text>
</comment>
<dbReference type="Gene3D" id="3.90.950.10">
    <property type="match status" value="1"/>
</dbReference>
<evidence type="ECO:0000313" key="5">
    <source>
        <dbReference type="EMBL" id="TYP94983.1"/>
    </source>
</evidence>
<dbReference type="InterPro" id="IPR029001">
    <property type="entry name" value="ITPase-like_fam"/>
</dbReference>
<evidence type="ECO:0000256" key="1">
    <source>
        <dbReference type="ARBA" id="ARBA00001968"/>
    </source>
</evidence>
<gene>
    <name evidence="5" type="ORF">LX73_0277</name>
</gene>
<comment type="function">
    <text evidence="4">Nucleoside triphosphate pyrophosphatase that hydrolyzes dTTP and UTP. May have a dual role in cell division arrest and in preventing the incorporation of modified nucleotides into cellular nucleic acids.</text>
</comment>
<dbReference type="SUPFAM" id="SSF52972">
    <property type="entry name" value="ITPase-like"/>
    <property type="match status" value="1"/>
</dbReference>
<keyword evidence="6" id="KW-1185">Reference proteome</keyword>
<dbReference type="OrthoDB" id="9807767at2"/>
<dbReference type="AlphaFoldDB" id="A0A5D3YPL8"/>
<dbReference type="InterPro" id="IPR003697">
    <property type="entry name" value="Maf-like"/>
</dbReference>
<accession>A0A5D3YPL8</accession>
<evidence type="ECO:0000256" key="4">
    <source>
        <dbReference type="HAMAP-Rule" id="MF_00528"/>
    </source>
</evidence>
<dbReference type="PIRSF" id="PIRSF006305">
    <property type="entry name" value="Maf"/>
    <property type="match status" value="1"/>
</dbReference>
<comment type="catalytic activity">
    <reaction evidence="4">
        <text>dTTP + H2O = dTMP + diphosphate + H(+)</text>
        <dbReference type="Rhea" id="RHEA:28534"/>
        <dbReference type="ChEBI" id="CHEBI:15377"/>
        <dbReference type="ChEBI" id="CHEBI:15378"/>
        <dbReference type="ChEBI" id="CHEBI:33019"/>
        <dbReference type="ChEBI" id="CHEBI:37568"/>
        <dbReference type="ChEBI" id="CHEBI:63528"/>
        <dbReference type="EC" id="3.6.1.9"/>
    </reaction>
</comment>
<protein>
    <recommendedName>
        <fullName evidence="4">dTTP/UTP pyrophosphatase</fullName>
        <shortName evidence="4">dTTPase/UTPase</shortName>
        <ecNumber evidence="4">3.6.1.9</ecNumber>
    </recommendedName>
    <alternativeName>
        <fullName evidence="4">Nucleoside triphosphate pyrophosphatase</fullName>
    </alternativeName>
    <alternativeName>
        <fullName evidence="4">Nucleotide pyrophosphatase</fullName>
        <shortName evidence="4">Nucleotide PPase</shortName>
    </alternativeName>
</protein>
<comment type="caution">
    <text evidence="4">Lacks conserved residue(s) required for the propagation of feature annotation.</text>
</comment>
<keyword evidence="4" id="KW-0963">Cytoplasm</keyword>
<feature type="site" description="Important for substrate specificity" evidence="4">
    <location>
        <position position="12"/>
    </location>
</feature>
<comment type="similarity">
    <text evidence="4">Belongs to the Maf family. YhdE subfamily.</text>
</comment>
<dbReference type="EC" id="3.6.1.9" evidence="4"/>
<keyword evidence="3 4" id="KW-0546">Nucleotide metabolism</keyword>
<feature type="site" description="Important for substrate specificity" evidence="4">
    <location>
        <position position="70"/>
    </location>
</feature>
<evidence type="ECO:0000256" key="3">
    <source>
        <dbReference type="ARBA" id="ARBA00023080"/>
    </source>
</evidence>
<evidence type="ECO:0000313" key="6">
    <source>
        <dbReference type="Proteomes" id="UP000324595"/>
    </source>
</evidence>
<feature type="site" description="Important for substrate specificity" evidence="4">
    <location>
        <position position="158"/>
    </location>
</feature>
<feature type="active site" description="Proton acceptor" evidence="4">
    <location>
        <position position="69"/>
    </location>
</feature>
<dbReference type="GO" id="GO:0036218">
    <property type="term" value="F:dTTP diphosphatase activity"/>
    <property type="evidence" value="ECO:0007669"/>
    <property type="project" value="RHEA"/>
</dbReference>
<dbReference type="PANTHER" id="PTHR43213:SF5">
    <property type="entry name" value="BIFUNCTIONAL DTTP_UTP PYROPHOSPHATASE_METHYLTRANSFERASE PROTEIN-RELATED"/>
    <property type="match status" value="1"/>
</dbReference>
<evidence type="ECO:0000256" key="2">
    <source>
        <dbReference type="ARBA" id="ARBA00022801"/>
    </source>
</evidence>
<dbReference type="GO" id="GO:0005737">
    <property type="term" value="C:cytoplasm"/>
    <property type="evidence" value="ECO:0007669"/>
    <property type="project" value="UniProtKB-SubCell"/>
</dbReference>